<dbReference type="OMA" id="INEQIVM"/>
<dbReference type="InterPro" id="IPR001353">
    <property type="entry name" value="Proteasome_sua/b"/>
</dbReference>
<dbReference type="Proteomes" id="UP000053097">
    <property type="component" value="Unassembled WGS sequence"/>
</dbReference>
<dbReference type="InterPro" id="IPR016050">
    <property type="entry name" value="Proteasome_bsu_CS"/>
</dbReference>
<dbReference type="EMBL" id="KK107024">
    <property type="protein sequence ID" value="EZA62258.1"/>
    <property type="molecule type" value="Genomic_DNA"/>
</dbReference>
<protein>
    <recommendedName>
        <fullName evidence="6">Proteasome subunit beta</fullName>
    </recommendedName>
</protein>
<evidence type="ECO:0000256" key="1">
    <source>
        <dbReference type="ARBA" id="ARBA00022490"/>
    </source>
</evidence>
<dbReference type="MEROPS" id="T01.987"/>
<name>A0A026X2G1_OOCBI</name>
<dbReference type="GO" id="GO:0051603">
    <property type="term" value="P:proteolysis involved in protein catabolic process"/>
    <property type="evidence" value="ECO:0007669"/>
    <property type="project" value="InterPro"/>
</dbReference>
<dbReference type="PIRSF" id="PIRSF001213">
    <property type="entry name" value="Psome_endopept_beta"/>
    <property type="match status" value="1"/>
</dbReference>
<organism evidence="7 8">
    <name type="scientific">Ooceraea biroi</name>
    <name type="common">Clonal raider ant</name>
    <name type="synonym">Cerapachys biroi</name>
    <dbReference type="NCBI Taxonomy" id="2015173"/>
    <lineage>
        <taxon>Eukaryota</taxon>
        <taxon>Metazoa</taxon>
        <taxon>Ecdysozoa</taxon>
        <taxon>Arthropoda</taxon>
        <taxon>Hexapoda</taxon>
        <taxon>Insecta</taxon>
        <taxon>Pterygota</taxon>
        <taxon>Neoptera</taxon>
        <taxon>Endopterygota</taxon>
        <taxon>Hymenoptera</taxon>
        <taxon>Apocrita</taxon>
        <taxon>Aculeata</taxon>
        <taxon>Formicoidea</taxon>
        <taxon>Formicidae</taxon>
        <taxon>Dorylinae</taxon>
        <taxon>Ooceraea</taxon>
    </lineage>
</organism>
<evidence type="ECO:0000256" key="3">
    <source>
        <dbReference type="ARBA" id="ARBA00023242"/>
    </source>
</evidence>
<comment type="similarity">
    <text evidence="6">Belongs to the peptidase T1B family.</text>
</comment>
<proteinExistence type="inferred from homology"/>
<comment type="subunit">
    <text evidence="5">The 26S proteasome consists of a 20S proteasome core and two 19S regulatory subunits. The 20S proteasome core is composed of 28 subunits that are arranged in four stacked rings, resulting in a barrel-shaped structure. The two end rings are each formed by seven alpha subunits, and the two central rings are each formed by seven beta subunits. The catalytic chamber with the active sites is on the inside of the barrel.</text>
</comment>
<dbReference type="PROSITE" id="PS00854">
    <property type="entry name" value="PROTEASOME_BETA_1"/>
    <property type="match status" value="1"/>
</dbReference>
<comment type="subcellular location">
    <subcellularLocation>
        <location evidence="6">Cytoplasm</location>
    </subcellularLocation>
    <subcellularLocation>
        <location evidence="6">Nucleus</location>
    </subcellularLocation>
</comment>
<dbReference type="OrthoDB" id="7854943at2759"/>
<evidence type="ECO:0000256" key="5">
    <source>
        <dbReference type="ARBA" id="ARBA00026071"/>
    </source>
</evidence>
<gene>
    <name evidence="7" type="ORF">X777_00626</name>
</gene>
<keyword evidence="8" id="KW-1185">Reference proteome</keyword>
<evidence type="ECO:0000256" key="2">
    <source>
        <dbReference type="ARBA" id="ARBA00022942"/>
    </source>
</evidence>
<dbReference type="SUPFAM" id="SSF56235">
    <property type="entry name" value="N-terminal nucleophile aminohydrolases (Ntn hydrolases)"/>
    <property type="match status" value="1"/>
</dbReference>
<dbReference type="AlphaFoldDB" id="A0A026X2G1"/>
<evidence type="ECO:0000256" key="6">
    <source>
        <dbReference type="PIRNR" id="PIRNR001213"/>
    </source>
</evidence>
<keyword evidence="1 6" id="KW-0963">Cytoplasm</keyword>
<accession>A0A026X2G1</accession>
<dbReference type="InterPro" id="IPR029055">
    <property type="entry name" value="Ntn_hydrolases_N"/>
</dbReference>
<dbReference type="GO" id="GO:0005634">
    <property type="term" value="C:nucleus"/>
    <property type="evidence" value="ECO:0007669"/>
    <property type="project" value="UniProtKB-SubCell"/>
</dbReference>
<dbReference type="Gene3D" id="3.60.20.10">
    <property type="entry name" value="Glutamine Phosphoribosylpyrophosphate, subunit 1, domain 1"/>
    <property type="match status" value="1"/>
</dbReference>
<dbReference type="InterPro" id="IPR016295">
    <property type="entry name" value="Proteasome_beta4"/>
</dbReference>
<dbReference type="GO" id="GO:0019774">
    <property type="term" value="C:proteasome core complex, beta-subunit complex"/>
    <property type="evidence" value="ECO:0007669"/>
    <property type="project" value="UniProtKB-UniRule"/>
</dbReference>
<dbReference type="PANTHER" id="PTHR32194">
    <property type="entry name" value="METALLOPROTEASE TLDD"/>
    <property type="match status" value="1"/>
</dbReference>
<dbReference type="PANTHER" id="PTHR32194:SF6">
    <property type="entry name" value="PROTEASOME SUBUNIT BETA"/>
    <property type="match status" value="1"/>
</dbReference>
<evidence type="ECO:0000256" key="4">
    <source>
        <dbReference type="ARBA" id="ARBA00024953"/>
    </source>
</evidence>
<keyword evidence="2 6" id="KW-0647">Proteasome</keyword>
<evidence type="ECO:0000313" key="8">
    <source>
        <dbReference type="Proteomes" id="UP000053097"/>
    </source>
</evidence>
<dbReference type="GO" id="GO:0005737">
    <property type="term" value="C:cytoplasm"/>
    <property type="evidence" value="ECO:0007669"/>
    <property type="project" value="UniProtKB-SubCell"/>
</dbReference>
<keyword evidence="3 6" id="KW-0539">Nucleus</keyword>
<dbReference type="InterPro" id="IPR023333">
    <property type="entry name" value="Proteasome_suB-type"/>
</dbReference>
<dbReference type="CDD" id="cd03760">
    <property type="entry name" value="proteasome_beta_type_4"/>
    <property type="match status" value="1"/>
</dbReference>
<evidence type="ECO:0000313" key="7">
    <source>
        <dbReference type="EMBL" id="EZA62258.1"/>
    </source>
</evidence>
<reference evidence="7 8" key="1">
    <citation type="journal article" date="2014" name="Curr. Biol.">
        <title>The genome of the clonal raider ant Cerapachys biroi.</title>
        <authorList>
            <person name="Oxley P.R."/>
            <person name="Ji L."/>
            <person name="Fetter-Pruneda I."/>
            <person name="McKenzie S.K."/>
            <person name="Li C."/>
            <person name="Hu H."/>
            <person name="Zhang G."/>
            <person name="Kronauer D.J."/>
        </authorList>
    </citation>
    <scope>NUCLEOTIDE SEQUENCE [LARGE SCALE GENOMIC DNA]</scope>
</reference>
<dbReference type="STRING" id="2015173.A0A026X2G1"/>
<sequence>MAFSDKDIAPLWHNGPSPGAFYHFPGSQYGTGGFQKSQAPITTGTSVVGIQFKDGIVIAADILGSYGSLARYRNLERLMVVNENIILGASGDYADFHLEEKCLDDGFTLKPKALHCWLTRVMYNRRSNFDPFWNNFVIAGIDNEKPFLGTVDKLGTAYIDPVIATGYGAYMATPILRKAYEENNQMSKEEALEHLYKAMQVLFYRDARSFPKFHIGIVTKEEGIELRGPVSLDSYWGPAIL</sequence>
<dbReference type="Pfam" id="PF00227">
    <property type="entry name" value="Proteasome"/>
    <property type="match status" value="1"/>
</dbReference>
<comment type="function">
    <text evidence="4">Non-catalytic component of the proteasome, a multicatalytic proteinase complex which is characterized by its ability to cleave peptides with Arg, Phe, Tyr, Leu, and Glu adjacent to the leaving group at neutral or slightly basic pH. The proteasome has an ATP-dependent proteolytic activity.</text>
</comment>